<evidence type="ECO:0000313" key="8">
    <source>
        <dbReference type="Proteomes" id="UP000244962"/>
    </source>
</evidence>
<comment type="caution">
    <text evidence="7">The sequence shown here is derived from an EMBL/GenBank/DDBJ whole genome shotgun (WGS) entry which is preliminary data.</text>
</comment>
<feature type="transmembrane region" description="Helical" evidence="6">
    <location>
        <begin position="155"/>
        <end position="175"/>
    </location>
</feature>
<comment type="subcellular location">
    <subcellularLocation>
        <location evidence="6">Cell membrane</location>
        <topology evidence="6">Multi-pass membrane protein</topology>
    </subcellularLocation>
    <subcellularLocation>
        <location evidence="1">Membrane</location>
        <topology evidence="1">Multi-pass membrane protein</topology>
    </subcellularLocation>
</comment>
<feature type="transmembrane region" description="Helical" evidence="6">
    <location>
        <begin position="130"/>
        <end position="148"/>
    </location>
</feature>
<evidence type="ECO:0000313" key="7">
    <source>
        <dbReference type="EMBL" id="PWC04573.1"/>
    </source>
</evidence>
<feature type="transmembrane region" description="Helical" evidence="6">
    <location>
        <begin position="12"/>
        <end position="42"/>
    </location>
</feature>
<feature type="transmembrane region" description="Helical" evidence="6">
    <location>
        <begin position="181"/>
        <end position="199"/>
    </location>
</feature>
<evidence type="ECO:0000256" key="4">
    <source>
        <dbReference type="ARBA" id="ARBA00022989"/>
    </source>
</evidence>
<protein>
    <recommendedName>
        <fullName evidence="6">Probable membrane transporter protein</fullName>
    </recommendedName>
</protein>
<feature type="transmembrane region" description="Helical" evidence="6">
    <location>
        <begin position="49"/>
        <end position="71"/>
    </location>
</feature>
<proteinExistence type="inferred from homology"/>
<feature type="transmembrane region" description="Helical" evidence="6">
    <location>
        <begin position="105"/>
        <end position="124"/>
    </location>
</feature>
<keyword evidence="3 6" id="KW-0812">Transmembrane</keyword>
<dbReference type="Proteomes" id="UP000244962">
    <property type="component" value="Unassembled WGS sequence"/>
</dbReference>
<reference evidence="8" key="1">
    <citation type="submission" date="2018-04" db="EMBL/GenBank/DDBJ databases">
        <authorList>
            <person name="Liu S."/>
            <person name="Wang Z."/>
            <person name="Li J."/>
        </authorList>
    </citation>
    <scope>NUCLEOTIDE SEQUENCE [LARGE SCALE GENOMIC DNA]</scope>
    <source>
        <strain evidence="8">622</strain>
    </source>
</reference>
<name>A0A2U1TA73_9MICO</name>
<evidence type="ECO:0000256" key="5">
    <source>
        <dbReference type="ARBA" id="ARBA00023136"/>
    </source>
</evidence>
<evidence type="ECO:0000256" key="6">
    <source>
        <dbReference type="RuleBase" id="RU363041"/>
    </source>
</evidence>
<dbReference type="PANTHER" id="PTHR43701">
    <property type="entry name" value="MEMBRANE TRANSPORTER PROTEIN MJ0441-RELATED"/>
    <property type="match status" value="1"/>
</dbReference>
<feature type="transmembrane region" description="Helical" evidence="6">
    <location>
        <begin position="206"/>
        <end position="230"/>
    </location>
</feature>
<dbReference type="InterPro" id="IPR051598">
    <property type="entry name" value="TSUP/Inactive_protease-like"/>
</dbReference>
<accession>A0A2U1TA73</accession>
<evidence type="ECO:0000256" key="3">
    <source>
        <dbReference type="ARBA" id="ARBA00022692"/>
    </source>
</evidence>
<keyword evidence="4 6" id="KW-1133">Transmembrane helix</keyword>
<dbReference type="InterPro" id="IPR002781">
    <property type="entry name" value="TM_pro_TauE-like"/>
</dbReference>
<evidence type="ECO:0000256" key="1">
    <source>
        <dbReference type="ARBA" id="ARBA00004141"/>
    </source>
</evidence>
<sequence>MPQPRTRGHWVWLVVIGLAAGFLSGLFGVGGGILIVPALLLLLALDQRIAAGTSLAAIVPMAAVGMLSYALSGSVDWIAGLLLVAGSVVGAQIGIRLLNRIPRRVVSWLFIGFLLVVIATLFLVTPSRDAFVEITLLSGAGLVLLGLGTGVLSGLLGIGGGVVIVPLLILLFGASDLVAKGTSLAVIIPTALFGTIGNFRRGNVDLPAAAVIGVAACTTTAAGAAVAAVISPALSSVLFAVFLVAVAVQMTVKLLRSN</sequence>
<gene>
    <name evidence="7" type="ORF">DF223_14030</name>
</gene>
<organism evidence="7 8">
    <name type="scientific">Mycetocola zhujimingii</name>
    <dbReference type="NCBI Taxonomy" id="2079792"/>
    <lineage>
        <taxon>Bacteria</taxon>
        <taxon>Bacillati</taxon>
        <taxon>Actinomycetota</taxon>
        <taxon>Actinomycetes</taxon>
        <taxon>Micrococcales</taxon>
        <taxon>Microbacteriaceae</taxon>
        <taxon>Mycetocola</taxon>
    </lineage>
</organism>
<dbReference type="PANTHER" id="PTHR43701:SF2">
    <property type="entry name" value="MEMBRANE TRANSPORTER PROTEIN YJNA-RELATED"/>
    <property type="match status" value="1"/>
</dbReference>
<dbReference type="GO" id="GO:0005886">
    <property type="term" value="C:plasma membrane"/>
    <property type="evidence" value="ECO:0007669"/>
    <property type="project" value="UniProtKB-SubCell"/>
</dbReference>
<dbReference type="AlphaFoldDB" id="A0A2U1TA73"/>
<keyword evidence="5 6" id="KW-0472">Membrane</keyword>
<feature type="transmembrane region" description="Helical" evidence="6">
    <location>
        <begin position="236"/>
        <end position="255"/>
    </location>
</feature>
<keyword evidence="6" id="KW-1003">Cell membrane</keyword>
<keyword evidence="8" id="KW-1185">Reference proteome</keyword>
<evidence type="ECO:0000256" key="2">
    <source>
        <dbReference type="ARBA" id="ARBA00009142"/>
    </source>
</evidence>
<dbReference type="Pfam" id="PF01925">
    <property type="entry name" value="TauE"/>
    <property type="match status" value="2"/>
</dbReference>
<dbReference type="EMBL" id="QEFB01000018">
    <property type="protein sequence ID" value="PWC04573.1"/>
    <property type="molecule type" value="Genomic_DNA"/>
</dbReference>
<comment type="similarity">
    <text evidence="2 6">Belongs to the 4-toluene sulfonate uptake permease (TSUP) (TC 2.A.102) family.</text>
</comment>
<feature type="transmembrane region" description="Helical" evidence="6">
    <location>
        <begin position="77"/>
        <end position="98"/>
    </location>
</feature>